<evidence type="ECO:0000256" key="3">
    <source>
        <dbReference type="ARBA" id="ARBA00023082"/>
    </source>
</evidence>
<dbReference type="GO" id="GO:0016987">
    <property type="term" value="F:sigma factor activity"/>
    <property type="evidence" value="ECO:0007669"/>
    <property type="project" value="UniProtKB-KW"/>
</dbReference>
<evidence type="ECO:0000313" key="9">
    <source>
        <dbReference type="Proteomes" id="UP000380867"/>
    </source>
</evidence>
<keyword evidence="2" id="KW-0805">Transcription regulation</keyword>
<dbReference type="CDD" id="cd06171">
    <property type="entry name" value="Sigma70_r4"/>
    <property type="match status" value="1"/>
</dbReference>
<protein>
    <submittedName>
        <fullName evidence="8">SigE family RNA polymerase sigma factor</fullName>
    </submittedName>
</protein>
<comment type="caution">
    <text evidence="8">The sequence shown here is derived from an EMBL/GenBank/DDBJ whole genome shotgun (WGS) entry which is preliminary data.</text>
</comment>
<dbReference type="GO" id="GO:0003677">
    <property type="term" value="F:DNA binding"/>
    <property type="evidence" value="ECO:0007669"/>
    <property type="project" value="UniProtKB-KW"/>
</dbReference>
<dbReference type="SUPFAM" id="SSF88659">
    <property type="entry name" value="Sigma3 and sigma4 domains of RNA polymerase sigma factors"/>
    <property type="match status" value="1"/>
</dbReference>
<dbReference type="InterPro" id="IPR013249">
    <property type="entry name" value="RNA_pol_sigma70_r4_t2"/>
</dbReference>
<feature type="domain" description="RNA polymerase sigma factor 70 region 4 type 2" evidence="7">
    <location>
        <begin position="102"/>
        <end position="154"/>
    </location>
</feature>
<feature type="domain" description="RNA polymerase sigma-70 region 2" evidence="6">
    <location>
        <begin position="18"/>
        <end position="80"/>
    </location>
</feature>
<dbReference type="InterPro" id="IPR013324">
    <property type="entry name" value="RNA_pol_sigma_r3/r4-like"/>
</dbReference>
<evidence type="ECO:0000256" key="5">
    <source>
        <dbReference type="ARBA" id="ARBA00023163"/>
    </source>
</evidence>
<dbReference type="InterPro" id="IPR014284">
    <property type="entry name" value="RNA_pol_sigma-70_dom"/>
</dbReference>
<dbReference type="Proteomes" id="UP000380867">
    <property type="component" value="Unassembled WGS sequence"/>
</dbReference>
<sequence length="168" mass="18921">MDATSEASFAEFVRAQWRDLVRAAIFLGAGPHEAEDIAQQTLVRCYASWQRVTDATNRDAYVYRMLLNQLRDVRRTRWWRSRVDVEADGRVDDASSQVVLADAVHQALDGLTKEQRDVVVLRYFVQLTEAQTATALNIPAGTVKSRLSRALAALAGSHHLSELSEEHR</sequence>
<comment type="similarity">
    <text evidence="1">Belongs to the sigma-70 factor family. ECF subfamily.</text>
</comment>
<evidence type="ECO:0000259" key="7">
    <source>
        <dbReference type="Pfam" id="PF08281"/>
    </source>
</evidence>
<evidence type="ECO:0000313" key="8">
    <source>
        <dbReference type="EMBL" id="KAA1399979.1"/>
    </source>
</evidence>
<keyword evidence="5" id="KW-0804">Transcription</keyword>
<evidence type="ECO:0000256" key="2">
    <source>
        <dbReference type="ARBA" id="ARBA00023015"/>
    </source>
</evidence>
<dbReference type="GO" id="GO:0006352">
    <property type="term" value="P:DNA-templated transcription initiation"/>
    <property type="evidence" value="ECO:0007669"/>
    <property type="project" value="InterPro"/>
</dbReference>
<evidence type="ECO:0000256" key="4">
    <source>
        <dbReference type="ARBA" id="ARBA00023125"/>
    </source>
</evidence>
<evidence type="ECO:0000259" key="6">
    <source>
        <dbReference type="Pfam" id="PF04542"/>
    </source>
</evidence>
<dbReference type="OrthoDB" id="3292386at2"/>
<dbReference type="InterPro" id="IPR039425">
    <property type="entry name" value="RNA_pol_sigma-70-like"/>
</dbReference>
<gene>
    <name evidence="8" type="ORF">ESP70_004295</name>
</gene>
<reference evidence="8" key="1">
    <citation type="submission" date="2019-09" db="EMBL/GenBank/DDBJ databases">
        <authorList>
            <person name="Li J."/>
        </authorList>
    </citation>
    <scope>NUCLEOTIDE SEQUENCE [LARGE SCALE GENOMIC DNA]</scope>
    <source>
        <strain evidence="8">JCM 14732</strain>
    </source>
</reference>
<keyword evidence="3" id="KW-0731">Sigma factor</keyword>
<dbReference type="InterPro" id="IPR036388">
    <property type="entry name" value="WH-like_DNA-bd_sf"/>
</dbReference>
<dbReference type="InterPro" id="IPR013325">
    <property type="entry name" value="RNA_pol_sigma_r2"/>
</dbReference>
<name>A0A5M4FIC5_9ACTN</name>
<accession>A0A5M4FIC5</accession>
<keyword evidence="4" id="KW-0238">DNA-binding</keyword>
<proteinExistence type="inferred from homology"/>
<dbReference type="NCBIfam" id="TIGR02937">
    <property type="entry name" value="sigma70-ECF"/>
    <property type="match status" value="1"/>
</dbReference>
<dbReference type="Pfam" id="PF04542">
    <property type="entry name" value="Sigma70_r2"/>
    <property type="match status" value="1"/>
</dbReference>
<dbReference type="Gene3D" id="1.10.10.10">
    <property type="entry name" value="Winged helix-like DNA-binding domain superfamily/Winged helix DNA-binding domain"/>
    <property type="match status" value="1"/>
</dbReference>
<dbReference type="InterPro" id="IPR007627">
    <property type="entry name" value="RNA_pol_sigma70_r2"/>
</dbReference>
<dbReference type="Pfam" id="PF08281">
    <property type="entry name" value="Sigma70_r4_2"/>
    <property type="match status" value="1"/>
</dbReference>
<dbReference type="Gene3D" id="1.10.1740.10">
    <property type="match status" value="1"/>
</dbReference>
<dbReference type="AlphaFoldDB" id="A0A5M4FIC5"/>
<evidence type="ECO:0000256" key="1">
    <source>
        <dbReference type="ARBA" id="ARBA00010641"/>
    </source>
</evidence>
<organism evidence="8 9">
    <name type="scientific">Aeromicrobium ginsengisoli</name>
    <dbReference type="NCBI Taxonomy" id="363867"/>
    <lineage>
        <taxon>Bacteria</taxon>
        <taxon>Bacillati</taxon>
        <taxon>Actinomycetota</taxon>
        <taxon>Actinomycetes</taxon>
        <taxon>Propionibacteriales</taxon>
        <taxon>Nocardioidaceae</taxon>
        <taxon>Aeromicrobium</taxon>
    </lineage>
</organism>
<dbReference type="SUPFAM" id="SSF88946">
    <property type="entry name" value="Sigma2 domain of RNA polymerase sigma factors"/>
    <property type="match status" value="1"/>
</dbReference>
<dbReference type="RefSeq" id="WP_149688088.1">
    <property type="nucleotide sequence ID" value="NZ_SDPQ02000001.1"/>
</dbReference>
<dbReference type="PANTHER" id="PTHR43133:SF50">
    <property type="entry name" value="ECF RNA POLYMERASE SIGMA FACTOR SIGM"/>
    <property type="match status" value="1"/>
</dbReference>
<dbReference type="EMBL" id="SDPQ02000001">
    <property type="protein sequence ID" value="KAA1399979.1"/>
    <property type="molecule type" value="Genomic_DNA"/>
</dbReference>
<dbReference type="PANTHER" id="PTHR43133">
    <property type="entry name" value="RNA POLYMERASE ECF-TYPE SIGMA FACTO"/>
    <property type="match status" value="1"/>
</dbReference>
<keyword evidence="9" id="KW-1185">Reference proteome</keyword>